<accession>A0A2S6GH80</accession>
<proteinExistence type="predicted"/>
<protein>
    <submittedName>
        <fullName evidence="1">Uncharacterized protein DUF664</fullName>
    </submittedName>
</protein>
<dbReference type="AlphaFoldDB" id="A0A2S6GH80"/>
<comment type="caution">
    <text evidence="1">The sequence shown here is derived from an EMBL/GenBank/DDBJ whole genome shotgun (WGS) entry which is preliminary data.</text>
</comment>
<name>A0A2S6GH80_9PSEU</name>
<evidence type="ECO:0000313" key="2">
    <source>
        <dbReference type="Proteomes" id="UP000239203"/>
    </source>
</evidence>
<dbReference type="Pfam" id="PF04978">
    <property type="entry name" value="MST"/>
    <property type="match status" value="1"/>
</dbReference>
<dbReference type="Proteomes" id="UP000239203">
    <property type="component" value="Unassembled WGS sequence"/>
</dbReference>
<dbReference type="EMBL" id="PTIX01000019">
    <property type="protein sequence ID" value="PPK64553.1"/>
    <property type="molecule type" value="Genomic_DNA"/>
</dbReference>
<gene>
    <name evidence="1" type="ORF">CLV40_119120</name>
</gene>
<reference evidence="1 2" key="1">
    <citation type="submission" date="2018-02" db="EMBL/GenBank/DDBJ databases">
        <title>Genomic Encyclopedia of Archaeal and Bacterial Type Strains, Phase II (KMG-II): from individual species to whole genera.</title>
        <authorList>
            <person name="Goeker M."/>
        </authorList>
    </citation>
    <scope>NUCLEOTIDE SEQUENCE [LARGE SCALE GENOMIC DNA]</scope>
    <source>
        <strain evidence="1 2">YU 961-1</strain>
    </source>
</reference>
<dbReference type="InterPro" id="IPR007061">
    <property type="entry name" value="MST-like"/>
</dbReference>
<evidence type="ECO:0000313" key="1">
    <source>
        <dbReference type="EMBL" id="PPK64553.1"/>
    </source>
</evidence>
<organism evidence="1 2">
    <name type="scientific">Actinokineospora auranticolor</name>
    <dbReference type="NCBI Taxonomy" id="155976"/>
    <lineage>
        <taxon>Bacteria</taxon>
        <taxon>Bacillati</taxon>
        <taxon>Actinomycetota</taxon>
        <taxon>Actinomycetes</taxon>
        <taxon>Pseudonocardiales</taxon>
        <taxon>Pseudonocardiaceae</taxon>
        <taxon>Actinokineospora</taxon>
    </lineage>
</organism>
<dbReference type="SUPFAM" id="SSF109854">
    <property type="entry name" value="DinB/YfiT-like putative metalloenzymes"/>
    <property type="match status" value="1"/>
</dbReference>
<dbReference type="Gene3D" id="1.20.120.450">
    <property type="entry name" value="dinb family like domain"/>
    <property type="match status" value="1"/>
</dbReference>
<sequence length="172" mass="19811">MIRHMSIERLMPPTTTTERETLRGYLDFQRATLALKCDGLDDEQLRQQASPPSTLSLLGLLRHMAEVERVWFRLVVNREDVPRVWSDTGDFQAAFNTDGATAHEAYAAWEREIEHARRIEATVDSLDNVYRYERRDMDISLRAVMMHMIGEYARHNGHADLLREAVDGTVGP</sequence>
<dbReference type="InterPro" id="IPR034660">
    <property type="entry name" value="DinB/YfiT-like"/>
</dbReference>
<keyword evidence="2" id="KW-1185">Reference proteome</keyword>